<name>A0A835CT00_APHGI</name>
<gene>
    <name evidence="2" type="ORF">HCN44_003976</name>
</gene>
<sequence>MFSSVKLSLTSKLISNIKLKLNPMNIIKMNSSSMSPDTMKENKINVNGIDINYIKTGSGSHPVLLLPGALGSSLTDFKPQLQGLDKKNLTIIAWDPPGYGKSIPPSRKFGDDFFYKDAINANDLMKKLGYNNYSLVGWSDGGITGLIIAASNRNSIKKLVVFGANSYILPQEVKIYESIRNINSWSERMKAPMIAMYGEDYFRKTWSLWVDAMINIYKKNNGDICRNLINKITCPTLIVHGNKDVMVDPEHPVYLHNCISNSKLKYFEKGAHNLHLKYHEEFNQLVTNFLLEN</sequence>
<evidence type="ECO:0000313" key="2">
    <source>
        <dbReference type="EMBL" id="KAF7994504.1"/>
    </source>
</evidence>
<dbReference type="AlphaFoldDB" id="A0A835CT00"/>
<feature type="domain" description="AB hydrolase-1" evidence="1">
    <location>
        <begin position="62"/>
        <end position="169"/>
    </location>
</feature>
<dbReference type="InterPro" id="IPR000073">
    <property type="entry name" value="AB_hydrolase_1"/>
</dbReference>
<dbReference type="PANTHER" id="PTHR46331">
    <property type="entry name" value="VALACYCLOVIR HYDROLASE"/>
    <property type="match status" value="1"/>
</dbReference>
<accession>A0A835CT00</accession>
<dbReference type="Pfam" id="PF00561">
    <property type="entry name" value="Abhydrolase_1"/>
    <property type="match status" value="1"/>
</dbReference>
<protein>
    <recommendedName>
        <fullName evidence="1">AB hydrolase-1 domain-containing protein</fullName>
    </recommendedName>
</protein>
<evidence type="ECO:0000313" key="3">
    <source>
        <dbReference type="Proteomes" id="UP000639338"/>
    </source>
</evidence>
<dbReference type="PANTHER" id="PTHR46331:SF2">
    <property type="entry name" value="VALACYCLOVIR HYDROLASE"/>
    <property type="match status" value="1"/>
</dbReference>
<dbReference type="Proteomes" id="UP000639338">
    <property type="component" value="Unassembled WGS sequence"/>
</dbReference>
<comment type="caution">
    <text evidence="2">The sequence shown here is derived from an EMBL/GenBank/DDBJ whole genome shotgun (WGS) entry which is preliminary data.</text>
</comment>
<evidence type="ECO:0000259" key="1">
    <source>
        <dbReference type="Pfam" id="PF00561"/>
    </source>
</evidence>
<dbReference type="InterPro" id="IPR029058">
    <property type="entry name" value="AB_hydrolase_fold"/>
</dbReference>
<organism evidence="2 3">
    <name type="scientific">Aphidius gifuensis</name>
    <name type="common">Parasitoid wasp</name>
    <dbReference type="NCBI Taxonomy" id="684658"/>
    <lineage>
        <taxon>Eukaryota</taxon>
        <taxon>Metazoa</taxon>
        <taxon>Ecdysozoa</taxon>
        <taxon>Arthropoda</taxon>
        <taxon>Hexapoda</taxon>
        <taxon>Insecta</taxon>
        <taxon>Pterygota</taxon>
        <taxon>Neoptera</taxon>
        <taxon>Endopterygota</taxon>
        <taxon>Hymenoptera</taxon>
        <taxon>Apocrita</taxon>
        <taxon>Ichneumonoidea</taxon>
        <taxon>Braconidae</taxon>
        <taxon>Aphidiinae</taxon>
        <taxon>Aphidius</taxon>
    </lineage>
</organism>
<dbReference type="Gene3D" id="3.40.50.1820">
    <property type="entry name" value="alpha/beta hydrolase"/>
    <property type="match status" value="1"/>
</dbReference>
<dbReference type="EMBL" id="JACMRX010000002">
    <property type="protein sequence ID" value="KAF7994504.1"/>
    <property type="molecule type" value="Genomic_DNA"/>
</dbReference>
<dbReference type="OrthoDB" id="19657at2759"/>
<reference evidence="2 3" key="1">
    <citation type="submission" date="2020-08" db="EMBL/GenBank/DDBJ databases">
        <title>Aphidius gifuensis genome sequencing and assembly.</title>
        <authorList>
            <person name="Du Z."/>
        </authorList>
    </citation>
    <scope>NUCLEOTIDE SEQUENCE [LARGE SCALE GENOMIC DNA]</scope>
    <source>
        <strain evidence="2">YNYX2018</strain>
        <tissue evidence="2">Adults</tissue>
    </source>
</reference>
<dbReference type="SUPFAM" id="SSF53474">
    <property type="entry name" value="alpha/beta-Hydrolases"/>
    <property type="match status" value="1"/>
</dbReference>
<proteinExistence type="predicted"/>
<keyword evidence="3" id="KW-1185">Reference proteome</keyword>
<dbReference type="GO" id="GO:0017171">
    <property type="term" value="F:serine hydrolase activity"/>
    <property type="evidence" value="ECO:0007669"/>
    <property type="project" value="TreeGrafter"/>
</dbReference>